<feature type="region of interest" description="Disordered" evidence="4">
    <location>
        <begin position="56"/>
        <end position="90"/>
    </location>
</feature>
<proteinExistence type="predicted"/>
<evidence type="ECO:0000259" key="5">
    <source>
        <dbReference type="Pfam" id="PF13925"/>
    </source>
</evidence>
<evidence type="ECO:0000313" key="6">
    <source>
        <dbReference type="EMBL" id="VDN10533.1"/>
    </source>
</evidence>
<gene>
    <name evidence="6" type="ORF">DILT_LOCUS6364</name>
</gene>
<keyword evidence="3" id="KW-0206">Cytoskeleton</keyword>
<dbReference type="PANTHER" id="PTHR19845">
    <property type="entry name" value="KATANIN P80 SUBUNIT"/>
    <property type="match status" value="1"/>
</dbReference>
<dbReference type="EMBL" id="UYRU01049374">
    <property type="protein sequence ID" value="VDN10533.1"/>
    <property type="molecule type" value="Genomic_DNA"/>
</dbReference>
<organism evidence="6 7">
    <name type="scientific">Dibothriocephalus latus</name>
    <name type="common">Fish tapeworm</name>
    <name type="synonym">Diphyllobothrium latum</name>
    <dbReference type="NCBI Taxonomy" id="60516"/>
    <lineage>
        <taxon>Eukaryota</taxon>
        <taxon>Metazoa</taxon>
        <taxon>Spiralia</taxon>
        <taxon>Lophotrochozoa</taxon>
        <taxon>Platyhelminthes</taxon>
        <taxon>Cestoda</taxon>
        <taxon>Eucestoda</taxon>
        <taxon>Diphyllobothriidea</taxon>
        <taxon>Diphyllobothriidae</taxon>
        <taxon>Dibothriocephalus</taxon>
    </lineage>
</organism>
<protein>
    <recommendedName>
        <fullName evidence="5">Katanin p80 subunit C-terminal domain-containing protein</fullName>
    </recommendedName>
</protein>
<accession>A0A3P7LIJ9</accession>
<dbReference type="GO" id="GO:0008352">
    <property type="term" value="C:katanin complex"/>
    <property type="evidence" value="ECO:0007669"/>
    <property type="project" value="TreeGrafter"/>
</dbReference>
<evidence type="ECO:0000256" key="2">
    <source>
        <dbReference type="ARBA" id="ARBA00022490"/>
    </source>
</evidence>
<dbReference type="GO" id="GO:0007019">
    <property type="term" value="P:microtubule depolymerization"/>
    <property type="evidence" value="ECO:0007669"/>
    <property type="project" value="TreeGrafter"/>
</dbReference>
<dbReference type="InterPro" id="IPR028021">
    <property type="entry name" value="Katanin_C-terminal"/>
</dbReference>
<evidence type="ECO:0000313" key="7">
    <source>
        <dbReference type="Proteomes" id="UP000281553"/>
    </source>
</evidence>
<dbReference type="Pfam" id="PF13925">
    <property type="entry name" value="Katanin_con80"/>
    <property type="match status" value="1"/>
</dbReference>
<feature type="compositionally biased region" description="Polar residues" evidence="4">
    <location>
        <begin position="73"/>
        <end position="90"/>
    </location>
</feature>
<dbReference type="OrthoDB" id="10251605at2759"/>
<dbReference type="GO" id="GO:0008017">
    <property type="term" value="F:microtubule binding"/>
    <property type="evidence" value="ECO:0007669"/>
    <property type="project" value="InterPro"/>
</dbReference>
<feature type="compositionally biased region" description="Basic and acidic residues" evidence="4">
    <location>
        <begin position="56"/>
        <end position="68"/>
    </location>
</feature>
<dbReference type="AlphaFoldDB" id="A0A3P7LIJ9"/>
<evidence type="ECO:0000256" key="3">
    <source>
        <dbReference type="ARBA" id="ARBA00023212"/>
    </source>
</evidence>
<dbReference type="PANTHER" id="PTHR19845:SF0">
    <property type="entry name" value="KATANIN P80 WD40 REPEAT-CONTAINING SUBUNIT B1"/>
    <property type="match status" value="1"/>
</dbReference>
<name>A0A3P7LIJ9_DIBLA</name>
<sequence>MLPPSYLSCLHFLHLAPPKEPDTVKLDDFIPNKASPQCVDPFAGLWSMMGSASSVKDSKMAPKKESPRESPVTKASQSIAASGDTTTTVNSGCSNNEAAIIQQLRVPHASFMSVLSVRHKSLTNVRLMWPRDNLRTALESAILMQDQAVFVDVLRALIANSKLWNLELVALLLPQLTKLVWSKYTVYVETACQAVRVILRNFASLIRQTVNSAHALGVDISLEER</sequence>
<reference evidence="6 7" key="1">
    <citation type="submission" date="2018-11" db="EMBL/GenBank/DDBJ databases">
        <authorList>
            <consortium name="Pathogen Informatics"/>
        </authorList>
    </citation>
    <scope>NUCLEOTIDE SEQUENCE [LARGE SCALE GENOMIC DNA]</scope>
</reference>
<dbReference type="Proteomes" id="UP000281553">
    <property type="component" value="Unassembled WGS sequence"/>
</dbReference>
<feature type="domain" description="Katanin p80 subunit C-terminal" evidence="5">
    <location>
        <begin position="108"/>
        <end position="225"/>
    </location>
</feature>
<evidence type="ECO:0000256" key="4">
    <source>
        <dbReference type="SAM" id="MobiDB-lite"/>
    </source>
</evidence>
<keyword evidence="2" id="KW-0963">Cytoplasm</keyword>
<keyword evidence="7" id="KW-1185">Reference proteome</keyword>
<comment type="subcellular location">
    <subcellularLocation>
        <location evidence="1">Cytoplasm</location>
        <location evidence="1">Cytoskeleton</location>
    </subcellularLocation>
</comment>
<evidence type="ECO:0000256" key="1">
    <source>
        <dbReference type="ARBA" id="ARBA00004245"/>
    </source>
</evidence>